<dbReference type="EMBL" id="SJPZ01000002">
    <property type="protein sequence ID" value="TWU62597.1"/>
    <property type="molecule type" value="Genomic_DNA"/>
</dbReference>
<comment type="caution">
    <text evidence="2">The sequence shown here is derived from an EMBL/GenBank/DDBJ whole genome shotgun (WGS) entry which is preliminary data.</text>
</comment>
<evidence type="ECO:0000313" key="3">
    <source>
        <dbReference type="Proteomes" id="UP000316476"/>
    </source>
</evidence>
<dbReference type="InterPro" id="IPR006626">
    <property type="entry name" value="PbH1"/>
</dbReference>
<dbReference type="Pfam" id="PF13229">
    <property type="entry name" value="Beta_helix"/>
    <property type="match status" value="1"/>
</dbReference>
<reference evidence="2 3" key="1">
    <citation type="submission" date="2019-02" db="EMBL/GenBank/DDBJ databases">
        <title>Deep-cultivation of Planctomycetes and their phenomic and genomic characterization uncovers novel biology.</title>
        <authorList>
            <person name="Wiegand S."/>
            <person name="Jogler M."/>
            <person name="Boedeker C."/>
            <person name="Pinto D."/>
            <person name="Vollmers J."/>
            <person name="Rivas-Marin E."/>
            <person name="Kohn T."/>
            <person name="Peeters S.H."/>
            <person name="Heuer A."/>
            <person name="Rast P."/>
            <person name="Oberbeckmann S."/>
            <person name="Bunk B."/>
            <person name="Jeske O."/>
            <person name="Meyerdierks A."/>
            <person name="Storesund J.E."/>
            <person name="Kallscheuer N."/>
            <person name="Luecker S."/>
            <person name="Lage O.M."/>
            <person name="Pohl T."/>
            <person name="Merkel B.J."/>
            <person name="Hornburger P."/>
            <person name="Mueller R.-W."/>
            <person name="Bruemmer F."/>
            <person name="Labrenz M."/>
            <person name="Spormann A.M."/>
            <person name="Op Den Camp H."/>
            <person name="Overmann J."/>
            <person name="Amann R."/>
            <person name="Jetten M.S.M."/>
            <person name="Mascher T."/>
            <person name="Medema M.H."/>
            <person name="Devos D.P."/>
            <person name="Kaster A.-K."/>
            <person name="Ovreas L."/>
            <person name="Rohde M."/>
            <person name="Galperin M.Y."/>
            <person name="Jogler C."/>
        </authorList>
    </citation>
    <scope>NUCLEOTIDE SEQUENCE [LARGE SCALE GENOMIC DNA]</scope>
    <source>
        <strain evidence="2 3">V7</strain>
    </source>
</reference>
<dbReference type="SUPFAM" id="SSF51126">
    <property type="entry name" value="Pectin lyase-like"/>
    <property type="match status" value="1"/>
</dbReference>
<name>A0A5C6FKS0_9PLAN</name>
<dbReference type="InterPro" id="IPR012334">
    <property type="entry name" value="Pectin_lyas_fold"/>
</dbReference>
<organism evidence="2 3">
    <name type="scientific">Crateriforma conspicua</name>
    <dbReference type="NCBI Taxonomy" id="2527996"/>
    <lineage>
        <taxon>Bacteria</taxon>
        <taxon>Pseudomonadati</taxon>
        <taxon>Planctomycetota</taxon>
        <taxon>Planctomycetia</taxon>
        <taxon>Planctomycetales</taxon>
        <taxon>Planctomycetaceae</taxon>
        <taxon>Crateriforma</taxon>
    </lineage>
</organism>
<accession>A0A5C6FKS0</accession>
<evidence type="ECO:0000313" key="2">
    <source>
        <dbReference type="EMBL" id="TWU62597.1"/>
    </source>
</evidence>
<proteinExistence type="predicted"/>
<dbReference type="Proteomes" id="UP000316476">
    <property type="component" value="Unassembled WGS sequence"/>
</dbReference>
<dbReference type="SMART" id="SM00710">
    <property type="entry name" value="PbH1"/>
    <property type="match status" value="3"/>
</dbReference>
<dbReference type="Gene3D" id="2.160.20.10">
    <property type="entry name" value="Single-stranded right-handed beta-helix, Pectin lyase-like"/>
    <property type="match status" value="1"/>
</dbReference>
<feature type="domain" description="Right handed beta helix" evidence="1">
    <location>
        <begin position="7"/>
        <end position="92"/>
    </location>
</feature>
<evidence type="ECO:0000259" key="1">
    <source>
        <dbReference type="Pfam" id="PF13229"/>
    </source>
</evidence>
<dbReference type="InterPro" id="IPR011050">
    <property type="entry name" value="Pectin_lyase_fold/virulence"/>
</dbReference>
<dbReference type="InterPro" id="IPR039448">
    <property type="entry name" value="Beta_helix"/>
</dbReference>
<dbReference type="AlphaFoldDB" id="A0A5C6FKS0"/>
<sequence>MTLYRVKEGLIEDNHVHDVDSNGINDKDGGRGNVYRRNVVHNCPRGGIMVMGRSQHHDVRLHDNLVFDIKSAGLRVGLHSHGVFDTRVHHNTVLSLLAVNRATRTTVANCVFQVENGHAGRVNALNSPGFLARRSVFFTPDAAKAFKYGKSPALGFMGFQKQADAKDVLFEKLEFVDSAKKDFRLKMTDSFRRLLGRDDYLGAHERVLKWAAAGCPMRTRDTLGR</sequence>
<gene>
    <name evidence="2" type="ORF">V7x_43320</name>
</gene>
<protein>
    <recommendedName>
        <fullName evidence="1">Right handed beta helix domain-containing protein</fullName>
    </recommendedName>
</protein>